<dbReference type="PANTHER" id="PTHR43767">
    <property type="entry name" value="LONG-CHAIN-FATTY-ACID--COA LIGASE"/>
    <property type="match status" value="1"/>
</dbReference>
<dbReference type="InterPro" id="IPR000873">
    <property type="entry name" value="AMP-dep_synth/lig_dom"/>
</dbReference>
<dbReference type="Gene3D" id="3.30.300.30">
    <property type="match status" value="1"/>
</dbReference>
<reference evidence="4 5" key="1">
    <citation type="journal article" date="2004" name="Appl. Environ. Microbiol.">
        <title>Mineralization of individual congeners of linear alkylbenzenesulfonate by defined pairs of heterotrophic bacteria.</title>
        <authorList>
            <person name="Schleheck D."/>
            <person name="Knepper T.P."/>
            <person name="Fischer K."/>
            <person name="Cook A.M."/>
        </authorList>
    </citation>
    <scope>NUCLEOTIDE SEQUENCE [LARGE SCALE GENOMIC DNA]</scope>
    <source>
        <strain evidence="5">DSM 14576 / KF-1</strain>
    </source>
</reference>
<feature type="region of interest" description="Disordered" evidence="1">
    <location>
        <begin position="314"/>
        <end position="335"/>
    </location>
</feature>
<proteinExistence type="predicted"/>
<feature type="domain" description="AMP-binding enzyme C-terminal" evidence="3">
    <location>
        <begin position="425"/>
        <end position="501"/>
    </location>
</feature>
<dbReference type="eggNOG" id="COG0318">
    <property type="taxonomic scope" value="Bacteria"/>
</dbReference>
<comment type="caution">
    <text evidence="4">The sequence shown here is derived from an EMBL/GenBank/DDBJ whole genome shotgun (WGS) entry which is preliminary data.</text>
</comment>
<sequence length="516" mass="55937">MPNPSPTGPEAAAALCVRDLFDNQVATRPEAVALQAGAQRWTYAEMDARVNRVCAFLIAQGVVRGDRVALLSENRPDYLALLMAAAKLGAIVACMNWRQTPEELAHCVGLVTPRLALVSPRYEALKGLLEGGGQRPCFLLDAAWDAGLQRQPSHAPADAGVQPEDGLYILYTSGTTGKPKAALVSHRALLARAAVGTMDRAVRRGADFIAWPPMFHMASADSSMITLIGGGKVIVADGLEMDVLCEAARDETNIGWFVLMPGMIERVIHELKSRGIQPKPVDTVGCMADLVPRHQIAELTQLFQAPFRNTFGSTETGPAPASAGRIPVGDAPEDLAKTPSSMTRIRLVNEAGEDAQAGEPGELLLRSPTLFSGYWGMPEATAEAFEGGWFHTGDVFLRRPDGRLQFVDRRKYLIKSGGENIYPAEIEQLLLASPRITDAAVVKQPDEKWGEVPVVFVARADEGLSADDVLALCRGRIANYKLPRAVRFIPFDDMPRSTTGKVMRHELEALLKEENA</sequence>
<evidence type="ECO:0000259" key="3">
    <source>
        <dbReference type="Pfam" id="PF13193"/>
    </source>
</evidence>
<dbReference type="AlphaFoldDB" id="B7X4E2"/>
<dbReference type="RefSeq" id="WP_003060784.1">
    <property type="nucleotide sequence ID" value="NZ_AAUJ02000001.1"/>
</dbReference>
<dbReference type="InterPro" id="IPR025110">
    <property type="entry name" value="AMP-bd_C"/>
</dbReference>
<feature type="domain" description="AMP-dependent synthetase/ligase" evidence="2">
    <location>
        <begin position="21"/>
        <end position="375"/>
    </location>
</feature>
<dbReference type="Pfam" id="PF00501">
    <property type="entry name" value="AMP-binding"/>
    <property type="match status" value="1"/>
</dbReference>
<name>B7X4E2_COMTK</name>
<dbReference type="EMBL" id="AAUJ02000001">
    <property type="protein sequence ID" value="EED70492.1"/>
    <property type="molecule type" value="Genomic_DNA"/>
</dbReference>
<evidence type="ECO:0000259" key="2">
    <source>
        <dbReference type="Pfam" id="PF00501"/>
    </source>
</evidence>
<dbReference type="PANTHER" id="PTHR43767:SF1">
    <property type="entry name" value="NONRIBOSOMAL PEPTIDE SYNTHASE PES1 (EUROFUNG)-RELATED"/>
    <property type="match status" value="1"/>
</dbReference>
<dbReference type="Pfam" id="PF13193">
    <property type="entry name" value="AMP-binding_C"/>
    <property type="match status" value="1"/>
</dbReference>
<keyword evidence="4" id="KW-0436">Ligase</keyword>
<protein>
    <submittedName>
        <fullName evidence="4">AMP-dependent synthetase and ligase</fullName>
    </submittedName>
</protein>
<evidence type="ECO:0000313" key="4">
    <source>
        <dbReference type="EMBL" id="EED70492.1"/>
    </source>
</evidence>
<organism evidence="4 5">
    <name type="scientific">Comamonas testosteroni (strain DSM 14576 / KF-1)</name>
    <name type="common">Pseudomonas testosteroni</name>
    <dbReference type="NCBI Taxonomy" id="399795"/>
    <lineage>
        <taxon>Bacteria</taxon>
        <taxon>Pseudomonadati</taxon>
        <taxon>Pseudomonadota</taxon>
        <taxon>Betaproteobacteria</taxon>
        <taxon>Burkholderiales</taxon>
        <taxon>Comamonadaceae</taxon>
        <taxon>Comamonas</taxon>
    </lineage>
</organism>
<dbReference type="InterPro" id="IPR045851">
    <property type="entry name" value="AMP-bd_C_sf"/>
</dbReference>
<dbReference type="Gene3D" id="3.40.50.12780">
    <property type="entry name" value="N-terminal domain of ligase-like"/>
    <property type="match status" value="1"/>
</dbReference>
<dbReference type="Proteomes" id="UP000003039">
    <property type="component" value="Unassembled WGS sequence"/>
</dbReference>
<dbReference type="InterPro" id="IPR020845">
    <property type="entry name" value="AMP-binding_CS"/>
</dbReference>
<dbReference type="GO" id="GO:0016878">
    <property type="term" value="F:acid-thiol ligase activity"/>
    <property type="evidence" value="ECO:0007669"/>
    <property type="project" value="UniProtKB-ARBA"/>
</dbReference>
<dbReference type="SUPFAM" id="SSF56801">
    <property type="entry name" value="Acetyl-CoA synthetase-like"/>
    <property type="match status" value="1"/>
</dbReference>
<evidence type="ECO:0000313" key="5">
    <source>
        <dbReference type="Proteomes" id="UP000003039"/>
    </source>
</evidence>
<dbReference type="PROSITE" id="PS00455">
    <property type="entry name" value="AMP_BINDING"/>
    <property type="match status" value="1"/>
</dbReference>
<gene>
    <name evidence="4" type="ORF">CtesDRAFT_PD5440</name>
</gene>
<dbReference type="InterPro" id="IPR050237">
    <property type="entry name" value="ATP-dep_AMP-bd_enzyme"/>
</dbReference>
<dbReference type="InterPro" id="IPR042099">
    <property type="entry name" value="ANL_N_sf"/>
</dbReference>
<evidence type="ECO:0000256" key="1">
    <source>
        <dbReference type="SAM" id="MobiDB-lite"/>
    </source>
</evidence>
<accession>B7X4E2</accession>